<dbReference type="InterPro" id="IPR041685">
    <property type="entry name" value="AAA_GajA/Old/RecF-like"/>
</dbReference>
<dbReference type="InterPro" id="IPR051396">
    <property type="entry name" value="Bact_Antivir_Def_Nuclease"/>
</dbReference>
<dbReference type="EMBL" id="VNHC01000002">
    <property type="protein sequence ID" value="TVV27501.1"/>
    <property type="molecule type" value="Genomic_DNA"/>
</dbReference>
<dbReference type="Gene3D" id="3.40.50.300">
    <property type="entry name" value="P-loop containing nucleotide triphosphate hydrolases"/>
    <property type="match status" value="1"/>
</dbReference>
<name>A0A9Q8JIE1_9LACO</name>
<dbReference type="InterPro" id="IPR027417">
    <property type="entry name" value="P-loop_NTPase"/>
</dbReference>
<comment type="caution">
    <text evidence="2">The sequence shown here is derived from an EMBL/GenBank/DDBJ whole genome shotgun (WGS) entry which is preliminary data.</text>
</comment>
<dbReference type="Proteomes" id="UP000320012">
    <property type="component" value="Unassembled WGS sequence"/>
</dbReference>
<evidence type="ECO:0000313" key="3">
    <source>
        <dbReference type="Proteomes" id="UP000320012"/>
    </source>
</evidence>
<dbReference type="RefSeq" id="WP_145463946.1">
    <property type="nucleotide sequence ID" value="NZ_VNHC01000002.1"/>
</dbReference>
<dbReference type="PANTHER" id="PTHR43581:SF4">
    <property type="entry name" value="ATP_GTP PHOSPHATASE"/>
    <property type="match status" value="1"/>
</dbReference>
<feature type="domain" description="Endonuclease GajA/Old nuclease/RecF-like AAA" evidence="1">
    <location>
        <begin position="1"/>
        <end position="375"/>
    </location>
</feature>
<dbReference type="GO" id="GO:0005524">
    <property type="term" value="F:ATP binding"/>
    <property type="evidence" value="ECO:0007669"/>
    <property type="project" value="UniProtKB-KW"/>
</dbReference>
<gene>
    <name evidence="2" type="ORF">FO435_06195</name>
</gene>
<reference evidence="2 3" key="1">
    <citation type="submission" date="2019-07" db="EMBL/GenBank/DDBJ databases">
        <title>Genome sequence of Weissella cibaria GK1.</title>
        <authorList>
            <person name="Choi H.-J."/>
        </authorList>
    </citation>
    <scope>NUCLEOTIDE SEQUENCE [LARGE SCALE GENOMIC DNA]</scope>
    <source>
        <strain evidence="2 3">GK1</strain>
    </source>
</reference>
<evidence type="ECO:0000259" key="1">
    <source>
        <dbReference type="Pfam" id="PF13175"/>
    </source>
</evidence>
<protein>
    <submittedName>
        <fullName evidence="2">ATP-binding protein</fullName>
    </submittedName>
</protein>
<keyword evidence="2" id="KW-0067">ATP-binding</keyword>
<accession>A0A9Q8JIE1</accession>
<dbReference type="AlphaFoldDB" id="A0A9Q8JIE1"/>
<keyword evidence="2" id="KW-0547">Nucleotide-binding</keyword>
<evidence type="ECO:0000313" key="2">
    <source>
        <dbReference type="EMBL" id="TVV27501.1"/>
    </source>
</evidence>
<sequence length="588" mass="65974">MKLISFQMQNFRGYHDAKINIEDFTTIVGRNDIGKSTILEALDIFFGNSKMDQSDRNVYYPDEDVKLTAVFSDVPDIIQIETIPTTFRDEYLLDINGNLTIQKIFSGSAATLNSKDYILAYHPLDDSVINIHTQKHSDLKINYKELIDNNNIDKRKSAPIRQAALKNATQLDAGMGEIPIALNSKYEFTKEISAEISKYMPLYQLFKSDRKNTDKDSEIQDPIKAMVKSALTQNDVATKLNKAFLEVQKNIENLTDRTLEMLKTMDSGLANELYSEANEPDWSKVFGFGLKTDSGISLNKRGSGVRRLILLNFFRAEAKRLLEESSDQKGIIYAFEEPETAQHPNNQKILIQSFLDMSTSDNVQVIITTHSPQIAQTVPSEGVRLINSCQDIQSGTEAVKGAAEELGIFPDIDVYNKSYDKMLILEGPDDVEFFEHLFTELDKLSNVLVIPAGGAGSVKDFVNYNFVTTLGIRKVFAIFDGDQAGNKGISSIEKSGTAIQTIQLNKSTLEFYLPYTFVKKRLSNSSNALNESINADSWDIGNDDLKLNKNQKAFLKTGHAYKAFNVKDLSQTSQTELNDIVLQIEEGR</sequence>
<dbReference type="SUPFAM" id="SSF52540">
    <property type="entry name" value="P-loop containing nucleoside triphosphate hydrolases"/>
    <property type="match status" value="1"/>
</dbReference>
<dbReference type="PANTHER" id="PTHR43581">
    <property type="entry name" value="ATP/GTP PHOSPHATASE"/>
    <property type="match status" value="1"/>
</dbReference>
<proteinExistence type="predicted"/>
<organism evidence="2 3">
    <name type="scientific">Weissella cibaria</name>
    <dbReference type="NCBI Taxonomy" id="137591"/>
    <lineage>
        <taxon>Bacteria</taxon>
        <taxon>Bacillati</taxon>
        <taxon>Bacillota</taxon>
        <taxon>Bacilli</taxon>
        <taxon>Lactobacillales</taxon>
        <taxon>Lactobacillaceae</taxon>
        <taxon>Weissella</taxon>
    </lineage>
</organism>
<dbReference type="Pfam" id="PF13175">
    <property type="entry name" value="AAA_15"/>
    <property type="match status" value="1"/>
</dbReference>